<evidence type="ECO:0000256" key="6">
    <source>
        <dbReference type="ARBA" id="ARBA00022801"/>
    </source>
</evidence>
<evidence type="ECO:0000313" key="9">
    <source>
        <dbReference type="Proteomes" id="UP000825002"/>
    </source>
</evidence>
<protein>
    <recommendedName>
        <fullName evidence="3 7">folate gamma-glutamyl hydrolase</fullName>
        <ecNumber evidence="3 7">3.4.19.9</ecNumber>
    </recommendedName>
</protein>
<keyword evidence="4" id="KW-0964">Secreted</keyword>
<dbReference type="Proteomes" id="UP000825002">
    <property type="component" value="Unassembled WGS sequence"/>
</dbReference>
<evidence type="ECO:0000256" key="1">
    <source>
        <dbReference type="ARBA" id="ARBA00004239"/>
    </source>
</evidence>
<dbReference type="Gene3D" id="3.40.50.880">
    <property type="match status" value="1"/>
</dbReference>
<dbReference type="InterPro" id="IPR029062">
    <property type="entry name" value="Class_I_gatase-like"/>
</dbReference>
<dbReference type="SUPFAM" id="SSF52317">
    <property type="entry name" value="Class I glutamine amidotransferase-like"/>
    <property type="match status" value="1"/>
</dbReference>
<comment type="subcellular location">
    <subcellularLocation>
        <location evidence="1">Secreted</location>
        <location evidence="1">Extracellular space</location>
    </subcellularLocation>
</comment>
<sequence length="457" mass="52070">MRNYMTKSCKLSLTLTQTMFQENGAHCAVATQFLDQSRPTLTVLPISRRPLSSLVRIFLILSLNILFVSSKANVLPGTFNQINFEDDHHKLRSTMDEDQTDSPVIGILTQVLRDYKRFANEPKLHLVSSYVKWLESSGARIIPILIDQDDEYYERMFNQTNGLVFPGGDNIVDPHKATPMMVAAKKLYQLAVEAKNAGKIYPVWGTCLGFELLATLGADSNDVLVNCSANDIVLNVELTSRGRLLASPPSDGGDRFFNKNYVDNIVNVLEQGTNTYHYHHKCVTDESFLAHGLDKMYNVLGHSVDHKGLRFISMFEAKEYPFYGVIFHPEKPPYEFRKLSGQKNVPHNWDSIQLSRYFADYIVRLARKNSHDTSTIDPNDRQELIYNYNTTYTGLLANDMYESRYLMPWTPKQSTTTIELSRKNYSPNDDATEDAPDDGEVIETELDEWVQINGIAY</sequence>
<organism evidence="8 9">
    <name type="scientific">Fragariocoptes setiger</name>
    <dbReference type="NCBI Taxonomy" id="1670756"/>
    <lineage>
        <taxon>Eukaryota</taxon>
        <taxon>Metazoa</taxon>
        <taxon>Ecdysozoa</taxon>
        <taxon>Arthropoda</taxon>
        <taxon>Chelicerata</taxon>
        <taxon>Arachnida</taxon>
        <taxon>Acari</taxon>
        <taxon>Acariformes</taxon>
        <taxon>Trombidiformes</taxon>
        <taxon>Prostigmata</taxon>
        <taxon>Eupodina</taxon>
        <taxon>Eriophyoidea</taxon>
        <taxon>Phytoptidae</taxon>
        <taxon>Fragariocoptes</taxon>
    </lineage>
</organism>
<evidence type="ECO:0000313" key="8">
    <source>
        <dbReference type="EMBL" id="KAG9510760.1"/>
    </source>
</evidence>
<accession>A0ABQ7SBG3</accession>
<dbReference type="PANTHER" id="PTHR11315:SF0">
    <property type="entry name" value="FOLATE GAMMA-GLUTAMYL HYDROLASE"/>
    <property type="match status" value="1"/>
</dbReference>
<proteinExistence type="inferred from homology"/>
<dbReference type="GO" id="GO:0016787">
    <property type="term" value="F:hydrolase activity"/>
    <property type="evidence" value="ECO:0007669"/>
    <property type="project" value="UniProtKB-KW"/>
</dbReference>
<evidence type="ECO:0000256" key="4">
    <source>
        <dbReference type="ARBA" id="ARBA00022525"/>
    </source>
</evidence>
<keyword evidence="5" id="KW-0732">Signal</keyword>
<comment type="catalytic activity">
    <reaction evidence="7">
        <text>(6S)-5,6,7,8-tetrahydrofolyl-(gamma-L-Glu)(n) + (n-1) H2O = (6S)-5,6,7,8-tetrahydrofolate + (n-1) L-glutamate</text>
        <dbReference type="Rhea" id="RHEA:56784"/>
        <dbReference type="Rhea" id="RHEA-COMP:14738"/>
        <dbReference type="ChEBI" id="CHEBI:15377"/>
        <dbReference type="ChEBI" id="CHEBI:29985"/>
        <dbReference type="ChEBI" id="CHEBI:57453"/>
        <dbReference type="ChEBI" id="CHEBI:141005"/>
        <dbReference type="EC" id="3.4.19.9"/>
    </reaction>
</comment>
<dbReference type="PROSITE" id="PS51275">
    <property type="entry name" value="PEPTIDASE_C26_GGH"/>
    <property type="match status" value="1"/>
</dbReference>
<keyword evidence="9" id="KW-1185">Reference proteome</keyword>
<comment type="similarity">
    <text evidence="2">Belongs to the peptidase C26 family.</text>
</comment>
<evidence type="ECO:0000256" key="3">
    <source>
        <dbReference type="ARBA" id="ARBA00012886"/>
    </source>
</evidence>
<gene>
    <name evidence="8" type="primary">GGH</name>
    <name evidence="8" type="ORF">GZH46_00688</name>
</gene>
<reference evidence="8 9" key="1">
    <citation type="submission" date="2020-10" db="EMBL/GenBank/DDBJ databases">
        <authorList>
            <person name="Klimov P.B."/>
            <person name="Dyachkov S.M."/>
            <person name="Chetverikov P.E."/>
        </authorList>
    </citation>
    <scope>NUCLEOTIDE SEQUENCE [LARGE SCALE GENOMIC DNA]</scope>
    <source>
        <strain evidence="8">BMOC 18-1129-001#AD2665</strain>
        <tissue evidence="8">Entire mites</tissue>
    </source>
</reference>
<name>A0ABQ7SBG3_9ACAR</name>
<dbReference type="Pfam" id="PF07722">
    <property type="entry name" value="Peptidase_C26"/>
    <property type="match status" value="1"/>
</dbReference>
<dbReference type="EC" id="3.4.19.9" evidence="3 7"/>
<dbReference type="InterPro" id="IPR015527">
    <property type="entry name" value="Pept_C26_g-glut_hydrolase"/>
</dbReference>
<dbReference type="PROSITE" id="PS51273">
    <property type="entry name" value="GATASE_TYPE_1"/>
    <property type="match status" value="1"/>
</dbReference>
<feature type="active site" description="Nucleophile" evidence="7">
    <location>
        <position position="207"/>
    </location>
</feature>
<feature type="active site" evidence="7">
    <location>
        <position position="328"/>
    </location>
</feature>
<dbReference type="PANTHER" id="PTHR11315">
    <property type="entry name" value="PROTEASE FAMILY C26 GAMMA-GLUTAMYL HYDROLASE"/>
    <property type="match status" value="1"/>
</dbReference>
<dbReference type="InterPro" id="IPR011697">
    <property type="entry name" value="Peptidase_C26"/>
</dbReference>
<keyword evidence="6 7" id="KW-0378">Hydrolase</keyword>
<dbReference type="EMBL" id="JAIFTH010000080">
    <property type="protein sequence ID" value="KAG9510760.1"/>
    <property type="molecule type" value="Genomic_DNA"/>
</dbReference>
<evidence type="ECO:0000256" key="5">
    <source>
        <dbReference type="ARBA" id="ARBA00022729"/>
    </source>
</evidence>
<evidence type="ECO:0000256" key="7">
    <source>
        <dbReference type="PROSITE-ProRule" id="PRU00607"/>
    </source>
</evidence>
<evidence type="ECO:0000256" key="2">
    <source>
        <dbReference type="ARBA" id="ARBA00011083"/>
    </source>
</evidence>
<comment type="caution">
    <text evidence="8">The sequence shown here is derived from an EMBL/GenBank/DDBJ whole genome shotgun (WGS) entry which is preliminary data.</text>
</comment>